<gene>
    <name evidence="4" type="ORF">Psi01_65170</name>
</gene>
<evidence type="ECO:0000256" key="2">
    <source>
        <dbReference type="SAM" id="Phobius"/>
    </source>
</evidence>
<dbReference type="InterPro" id="IPR025403">
    <property type="entry name" value="TgpA-like_C"/>
</dbReference>
<keyword evidence="2" id="KW-1133">Transmembrane helix</keyword>
<keyword evidence="2" id="KW-0472">Membrane</keyword>
<reference evidence="4 5" key="1">
    <citation type="submission" date="2021-01" db="EMBL/GenBank/DDBJ databases">
        <title>Whole genome shotgun sequence of Planobispora siamensis NBRC 107568.</title>
        <authorList>
            <person name="Komaki H."/>
            <person name="Tamura T."/>
        </authorList>
    </citation>
    <scope>NUCLEOTIDE SEQUENCE [LARGE SCALE GENOMIC DNA]</scope>
    <source>
        <strain evidence="4 5">NBRC 107568</strain>
    </source>
</reference>
<dbReference type="Pfam" id="PF13559">
    <property type="entry name" value="DUF4129"/>
    <property type="match status" value="1"/>
</dbReference>
<feature type="transmembrane region" description="Helical" evidence="2">
    <location>
        <begin position="78"/>
        <end position="103"/>
    </location>
</feature>
<feature type="region of interest" description="Disordered" evidence="1">
    <location>
        <begin position="243"/>
        <end position="262"/>
    </location>
</feature>
<feature type="region of interest" description="Disordered" evidence="1">
    <location>
        <begin position="109"/>
        <end position="139"/>
    </location>
</feature>
<feature type="domain" description="Protein-glutamine gamma-glutamyltransferase-like C-terminal" evidence="3">
    <location>
        <begin position="165"/>
        <end position="233"/>
    </location>
</feature>
<dbReference type="Proteomes" id="UP000619788">
    <property type="component" value="Unassembled WGS sequence"/>
</dbReference>
<organism evidence="4 5">
    <name type="scientific">Planobispora siamensis</name>
    <dbReference type="NCBI Taxonomy" id="936338"/>
    <lineage>
        <taxon>Bacteria</taxon>
        <taxon>Bacillati</taxon>
        <taxon>Actinomycetota</taxon>
        <taxon>Actinomycetes</taxon>
        <taxon>Streptosporangiales</taxon>
        <taxon>Streptosporangiaceae</taxon>
        <taxon>Planobispora</taxon>
    </lineage>
</organism>
<evidence type="ECO:0000259" key="3">
    <source>
        <dbReference type="Pfam" id="PF13559"/>
    </source>
</evidence>
<proteinExistence type="predicted"/>
<dbReference type="EMBL" id="BOOJ01000057">
    <property type="protein sequence ID" value="GIH95887.1"/>
    <property type="molecule type" value="Genomic_DNA"/>
</dbReference>
<evidence type="ECO:0000313" key="5">
    <source>
        <dbReference type="Proteomes" id="UP000619788"/>
    </source>
</evidence>
<comment type="caution">
    <text evidence="4">The sequence shown here is derived from an EMBL/GenBank/DDBJ whole genome shotgun (WGS) entry which is preliminary data.</text>
</comment>
<evidence type="ECO:0000313" key="4">
    <source>
        <dbReference type="EMBL" id="GIH95887.1"/>
    </source>
</evidence>
<protein>
    <recommendedName>
        <fullName evidence="3">Protein-glutamine gamma-glutamyltransferase-like C-terminal domain-containing protein</fullName>
    </recommendedName>
</protein>
<dbReference type="AlphaFoldDB" id="A0A8J3SKD7"/>
<name>A0A8J3SKD7_9ACTN</name>
<evidence type="ECO:0000256" key="1">
    <source>
        <dbReference type="SAM" id="MobiDB-lite"/>
    </source>
</evidence>
<keyword evidence="5" id="KW-1185">Reference proteome</keyword>
<keyword evidence="2" id="KW-0812">Transmembrane</keyword>
<sequence length="262" mass="27590">MRRSEGTVTQRRRGWAPPALAVAGLLAAALAAASIGRGEGFGPGGFDLGLDLGPADPLPAGARERGESLTRVEALGEFSFWTVVVIAALLAAPMVVMMIKLVLRAGAAGRGRPAAPPDPGPEPEPEEPAEAAPPQETRREVRRALHAGLAGLDTDDDPRRAVIACWLRLERAAAAAGTPRTAADTPADLVARLLAAHRVGQGALDRLAQAYRRARYSPHEVDDSLREQARRALTRVDAELAAVSGRAPDTAARRTRPTQEDA</sequence>
<accession>A0A8J3SKD7</accession>